<dbReference type="GO" id="GO:0000981">
    <property type="term" value="F:DNA-binding transcription factor activity, RNA polymerase II-specific"/>
    <property type="evidence" value="ECO:0007669"/>
    <property type="project" value="InterPro"/>
</dbReference>
<evidence type="ECO:0000259" key="8">
    <source>
        <dbReference type="PROSITE" id="PS50048"/>
    </source>
</evidence>
<evidence type="ECO:0000256" key="4">
    <source>
        <dbReference type="ARBA" id="ARBA00023125"/>
    </source>
</evidence>
<dbReference type="InterPro" id="IPR052360">
    <property type="entry name" value="Transcr_Regulatory_Proteins"/>
</dbReference>
<protein>
    <recommendedName>
        <fullName evidence="8">Zn(2)-C6 fungal-type domain-containing protein</fullName>
    </recommendedName>
</protein>
<dbReference type="Gene3D" id="4.10.240.10">
    <property type="entry name" value="Zn(2)-C6 fungal-type DNA-binding domain"/>
    <property type="match status" value="1"/>
</dbReference>
<evidence type="ECO:0000256" key="6">
    <source>
        <dbReference type="ARBA" id="ARBA00023242"/>
    </source>
</evidence>
<dbReference type="EMBL" id="KV441552">
    <property type="protein sequence ID" value="OAG06183.1"/>
    <property type="molecule type" value="Genomic_DNA"/>
</dbReference>
<dbReference type="InParanoid" id="A0A177CEX5"/>
<dbReference type="GO" id="GO:0008270">
    <property type="term" value="F:zinc ion binding"/>
    <property type="evidence" value="ECO:0007669"/>
    <property type="project" value="InterPro"/>
</dbReference>
<feature type="region of interest" description="Disordered" evidence="7">
    <location>
        <begin position="78"/>
        <end position="97"/>
    </location>
</feature>
<keyword evidence="1" id="KW-0479">Metal-binding</keyword>
<dbReference type="InterPro" id="IPR036864">
    <property type="entry name" value="Zn2-C6_fun-type_DNA-bd_sf"/>
</dbReference>
<dbReference type="GeneID" id="28768397"/>
<evidence type="ECO:0000256" key="5">
    <source>
        <dbReference type="ARBA" id="ARBA00023163"/>
    </source>
</evidence>
<dbReference type="RefSeq" id="XP_018036548.1">
    <property type="nucleotide sequence ID" value="XM_018184911.1"/>
</dbReference>
<keyword evidence="4" id="KW-0238">DNA-binding</keyword>
<name>A0A177CEX5_9PLEO</name>
<dbReference type="PROSITE" id="PS00463">
    <property type="entry name" value="ZN2_CY6_FUNGAL_1"/>
    <property type="match status" value="1"/>
</dbReference>
<evidence type="ECO:0000313" key="9">
    <source>
        <dbReference type="EMBL" id="OAG06183.1"/>
    </source>
</evidence>
<evidence type="ECO:0000256" key="3">
    <source>
        <dbReference type="ARBA" id="ARBA00023015"/>
    </source>
</evidence>
<feature type="domain" description="Zn(2)-C6 fungal-type" evidence="8">
    <location>
        <begin position="43"/>
        <end position="71"/>
    </location>
</feature>
<organism evidence="9 10">
    <name type="scientific">Paraphaeosphaeria sporulosa</name>
    <dbReference type="NCBI Taxonomy" id="1460663"/>
    <lineage>
        <taxon>Eukaryota</taxon>
        <taxon>Fungi</taxon>
        <taxon>Dikarya</taxon>
        <taxon>Ascomycota</taxon>
        <taxon>Pezizomycotina</taxon>
        <taxon>Dothideomycetes</taxon>
        <taxon>Pleosporomycetidae</taxon>
        <taxon>Pleosporales</taxon>
        <taxon>Massarineae</taxon>
        <taxon>Didymosphaeriaceae</taxon>
        <taxon>Paraphaeosphaeria</taxon>
    </lineage>
</organism>
<dbReference type="STRING" id="1460663.A0A177CEX5"/>
<dbReference type="AlphaFoldDB" id="A0A177CEX5"/>
<dbReference type="PANTHER" id="PTHR36206">
    <property type="entry name" value="ASPERCRYPTIN BIOSYNTHESIS CLUSTER-SPECIFIC TRANSCRIPTION REGULATOR ATNN-RELATED"/>
    <property type="match status" value="1"/>
</dbReference>
<dbReference type="Pfam" id="PF11951">
    <property type="entry name" value="Fungal_trans_2"/>
    <property type="match status" value="1"/>
</dbReference>
<dbReference type="Pfam" id="PF00172">
    <property type="entry name" value="Zn_clus"/>
    <property type="match status" value="1"/>
</dbReference>
<dbReference type="Proteomes" id="UP000077069">
    <property type="component" value="Unassembled WGS sequence"/>
</dbReference>
<dbReference type="CDD" id="cd00067">
    <property type="entry name" value="GAL4"/>
    <property type="match status" value="1"/>
</dbReference>
<evidence type="ECO:0000313" key="10">
    <source>
        <dbReference type="Proteomes" id="UP000077069"/>
    </source>
</evidence>
<keyword evidence="6" id="KW-0539">Nucleus</keyword>
<dbReference type="InterPro" id="IPR001138">
    <property type="entry name" value="Zn2Cys6_DnaBD"/>
</dbReference>
<sequence length="528" mass="60280">MNFEMAEHNSTGLPRAPRKNVVAALVLRARPRMRAYSPKVRTGCITCRTRRKKCDEEKPICRRCREEQFKCDGYASLPSKKKQPAAQKNTSLRTQTTKSISRSVEKIVRRYNQHDLVAGARINLHLEAQGAGGMFLHHFRSITIIDFIRVANPKDFWFRRVLPMCHDDPVVRQVVVALGAAHRCYLDTISKPGPESVSAVLSHTEGVAVSLYNEAITKLISLEVTSSSSGDRELKYLICCLLFVCLEYMLGRFDEAVRHIKAGCQLFQASDLSTAPDDVRQLFQEAGTVFLRLIVDATIPPQDYDIPNITPHAKPLMEIDDASQAFSSLAEAKDAIWDLDVRMAYCSEGQHDDPKERLEKPDFENCNEDWKELSSLFEVWRSKFNLLISALGNVNILPIDIQREILVLTAQRYMWDTILYPEDSLEDEGLRELCHAHIDLVEQTYRIEATWMGRPVFTLDSDTIPAMFHAATYCQDPAITTRVIDLLRQYRRREGLWDSWEVADMLSKQLETTNTALEDGFVPRLLLR</sequence>
<dbReference type="GO" id="GO:0003677">
    <property type="term" value="F:DNA binding"/>
    <property type="evidence" value="ECO:0007669"/>
    <property type="project" value="UniProtKB-KW"/>
</dbReference>
<dbReference type="SUPFAM" id="SSF57701">
    <property type="entry name" value="Zn2/Cys6 DNA-binding domain"/>
    <property type="match status" value="1"/>
</dbReference>
<keyword evidence="10" id="KW-1185">Reference proteome</keyword>
<gene>
    <name evidence="9" type="ORF">CC84DRAFT_1259441</name>
</gene>
<dbReference type="PANTHER" id="PTHR36206:SF12">
    <property type="entry name" value="ASPERCRYPTIN BIOSYNTHESIS CLUSTER-SPECIFIC TRANSCRIPTION REGULATOR ATNN-RELATED"/>
    <property type="match status" value="1"/>
</dbReference>
<accession>A0A177CEX5</accession>
<reference evidence="9 10" key="1">
    <citation type="submission" date="2016-05" db="EMBL/GenBank/DDBJ databases">
        <title>Comparative analysis of secretome profiles of manganese(II)-oxidizing ascomycete fungi.</title>
        <authorList>
            <consortium name="DOE Joint Genome Institute"/>
            <person name="Zeiner C.A."/>
            <person name="Purvine S.O."/>
            <person name="Zink E.M."/>
            <person name="Wu S."/>
            <person name="Pasa-Tolic L."/>
            <person name="Chaput D.L."/>
            <person name="Haridas S."/>
            <person name="Grigoriev I.V."/>
            <person name="Santelli C.M."/>
            <person name="Hansel C.M."/>
        </authorList>
    </citation>
    <scope>NUCLEOTIDE SEQUENCE [LARGE SCALE GENOMIC DNA]</scope>
    <source>
        <strain evidence="9 10">AP3s5-JAC2a</strain>
    </source>
</reference>
<proteinExistence type="predicted"/>
<keyword evidence="5" id="KW-0804">Transcription</keyword>
<evidence type="ECO:0000256" key="7">
    <source>
        <dbReference type="SAM" id="MobiDB-lite"/>
    </source>
</evidence>
<evidence type="ECO:0000256" key="2">
    <source>
        <dbReference type="ARBA" id="ARBA00022833"/>
    </source>
</evidence>
<keyword evidence="3" id="KW-0805">Transcription regulation</keyword>
<dbReference type="PROSITE" id="PS50048">
    <property type="entry name" value="ZN2_CY6_FUNGAL_2"/>
    <property type="match status" value="1"/>
</dbReference>
<dbReference type="InterPro" id="IPR021858">
    <property type="entry name" value="Fun_TF"/>
</dbReference>
<keyword evidence="2" id="KW-0862">Zinc</keyword>
<dbReference type="SMART" id="SM00066">
    <property type="entry name" value="GAL4"/>
    <property type="match status" value="1"/>
</dbReference>
<dbReference type="OrthoDB" id="3172332at2759"/>
<feature type="compositionally biased region" description="Polar residues" evidence="7">
    <location>
        <begin position="86"/>
        <end position="97"/>
    </location>
</feature>
<evidence type="ECO:0000256" key="1">
    <source>
        <dbReference type="ARBA" id="ARBA00022723"/>
    </source>
</evidence>